<dbReference type="InterPro" id="IPR018957">
    <property type="entry name" value="Znf_C3HC4_RING-type"/>
</dbReference>
<dbReference type="CDD" id="cd22582">
    <property type="entry name" value="BRcat_RBR_unk"/>
    <property type="match status" value="1"/>
</dbReference>
<protein>
    <recommendedName>
        <fullName evidence="5">RBR-type E3 ubiquitin transferase</fullName>
        <ecNumber evidence="5">2.3.2.31</ecNumber>
    </recommendedName>
</protein>
<feature type="coiled-coil region" evidence="13">
    <location>
        <begin position="87"/>
        <end position="114"/>
    </location>
</feature>
<gene>
    <name evidence="17" type="ORF">Taro_030831</name>
</gene>
<evidence type="ECO:0000256" key="12">
    <source>
        <dbReference type="PROSITE-ProRule" id="PRU00175"/>
    </source>
</evidence>
<dbReference type="Gene3D" id="3.30.420.10">
    <property type="entry name" value="Ribonuclease H-like superfamily/Ribonuclease H"/>
    <property type="match status" value="1"/>
</dbReference>
<evidence type="ECO:0000256" key="5">
    <source>
        <dbReference type="ARBA" id="ARBA00012251"/>
    </source>
</evidence>
<dbReference type="CDD" id="cd22584">
    <property type="entry name" value="Rcat_RBR_unk"/>
    <property type="match status" value="1"/>
</dbReference>
<comment type="catalytic activity">
    <reaction evidence="1">
        <text>[E2 ubiquitin-conjugating enzyme]-S-ubiquitinyl-L-cysteine + [acceptor protein]-L-lysine = [E2 ubiquitin-conjugating enzyme]-L-cysteine + [acceptor protein]-N(6)-ubiquitinyl-L-lysine.</text>
        <dbReference type="EC" id="2.3.2.31"/>
    </reaction>
</comment>
<keyword evidence="10" id="KW-0833">Ubl conjugation pathway</keyword>
<evidence type="ECO:0000313" key="17">
    <source>
        <dbReference type="EMBL" id="MQL98125.1"/>
    </source>
</evidence>
<evidence type="ECO:0000256" key="4">
    <source>
        <dbReference type="ARBA" id="ARBA00005884"/>
    </source>
</evidence>
<evidence type="ECO:0000256" key="1">
    <source>
        <dbReference type="ARBA" id="ARBA00001798"/>
    </source>
</evidence>
<evidence type="ECO:0000256" key="3">
    <source>
        <dbReference type="ARBA" id="ARBA00003976"/>
    </source>
</evidence>
<comment type="cofactor">
    <cofactor evidence="2">
        <name>Zn(2+)</name>
        <dbReference type="ChEBI" id="CHEBI:29105"/>
    </cofactor>
</comment>
<dbReference type="FunFam" id="1.20.120.1750:FF:000019">
    <property type="entry name" value="RBR-type E3 ubiquitin transferase"/>
    <property type="match status" value="1"/>
</dbReference>
<evidence type="ECO:0000256" key="13">
    <source>
        <dbReference type="SAM" id="Coils"/>
    </source>
</evidence>
<organism evidence="17 18">
    <name type="scientific">Colocasia esculenta</name>
    <name type="common">Wild taro</name>
    <name type="synonym">Arum esculentum</name>
    <dbReference type="NCBI Taxonomy" id="4460"/>
    <lineage>
        <taxon>Eukaryota</taxon>
        <taxon>Viridiplantae</taxon>
        <taxon>Streptophyta</taxon>
        <taxon>Embryophyta</taxon>
        <taxon>Tracheophyta</taxon>
        <taxon>Spermatophyta</taxon>
        <taxon>Magnoliopsida</taxon>
        <taxon>Liliopsida</taxon>
        <taxon>Araceae</taxon>
        <taxon>Aroideae</taxon>
        <taxon>Colocasieae</taxon>
        <taxon>Colocasia</taxon>
    </lineage>
</organism>
<keyword evidence="7" id="KW-0479">Metal-binding</keyword>
<keyword evidence="8" id="KW-0677">Repeat</keyword>
<keyword evidence="18" id="KW-1185">Reference proteome</keyword>
<dbReference type="GO" id="GO:0004523">
    <property type="term" value="F:RNA-DNA hybrid ribonuclease activity"/>
    <property type="evidence" value="ECO:0007669"/>
    <property type="project" value="InterPro"/>
</dbReference>
<dbReference type="InterPro" id="IPR002156">
    <property type="entry name" value="RNaseH_domain"/>
</dbReference>
<dbReference type="InterPro" id="IPR013083">
    <property type="entry name" value="Znf_RING/FYVE/PHD"/>
</dbReference>
<evidence type="ECO:0000256" key="10">
    <source>
        <dbReference type="ARBA" id="ARBA00022786"/>
    </source>
</evidence>
<comment type="function">
    <text evidence="3">Might act as an E3 ubiquitin-protein ligase, or as part of E3 complex, which accepts ubiquitin from specific E2 ubiquitin-conjugating enzymes and then transfers it to substrates.</text>
</comment>
<dbReference type="GO" id="GO:0008270">
    <property type="term" value="F:zinc ion binding"/>
    <property type="evidence" value="ECO:0007669"/>
    <property type="project" value="UniProtKB-KW"/>
</dbReference>
<evidence type="ECO:0000313" key="18">
    <source>
        <dbReference type="Proteomes" id="UP000652761"/>
    </source>
</evidence>
<dbReference type="Gene3D" id="3.30.40.10">
    <property type="entry name" value="Zinc/RING finger domain, C3HC4 (zinc finger)"/>
    <property type="match status" value="1"/>
</dbReference>
<dbReference type="InterPro" id="IPR017907">
    <property type="entry name" value="Znf_RING_CS"/>
</dbReference>
<evidence type="ECO:0000256" key="7">
    <source>
        <dbReference type="ARBA" id="ARBA00022723"/>
    </source>
</evidence>
<feature type="domain" description="RING-type" evidence="16">
    <location>
        <begin position="300"/>
        <end position="525"/>
    </location>
</feature>
<accession>A0A843VQ70</accession>
<dbReference type="InterPro" id="IPR036397">
    <property type="entry name" value="RNaseH_sf"/>
</dbReference>
<dbReference type="SUPFAM" id="SSF57850">
    <property type="entry name" value="RING/U-box"/>
    <property type="match status" value="2"/>
</dbReference>
<dbReference type="PROSITE" id="PS51873">
    <property type="entry name" value="TRIAD"/>
    <property type="match status" value="1"/>
</dbReference>
<comment type="similarity">
    <text evidence="4">Belongs to the RBR family. Ariadne subfamily.</text>
</comment>
<reference evidence="17" key="1">
    <citation type="submission" date="2017-07" db="EMBL/GenBank/DDBJ databases">
        <title>Taro Niue Genome Assembly and Annotation.</title>
        <authorList>
            <person name="Atibalentja N."/>
            <person name="Keating K."/>
            <person name="Fields C.J."/>
        </authorList>
    </citation>
    <scope>NUCLEOTIDE SEQUENCE</scope>
    <source>
        <strain evidence="17">Niue_2</strain>
        <tissue evidence="17">Leaf</tissue>
    </source>
</reference>
<dbReference type="GO" id="GO:0016567">
    <property type="term" value="P:protein ubiquitination"/>
    <property type="evidence" value="ECO:0007669"/>
    <property type="project" value="InterPro"/>
</dbReference>
<keyword evidence="13" id="KW-0175">Coiled coil</keyword>
<dbReference type="GO" id="GO:0061630">
    <property type="term" value="F:ubiquitin protein ligase activity"/>
    <property type="evidence" value="ECO:0007669"/>
    <property type="project" value="UniProtKB-EC"/>
</dbReference>
<dbReference type="InterPro" id="IPR002867">
    <property type="entry name" value="IBR_dom"/>
</dbReference>
<dbReference type="AlphaFoldDB" id="A0A843VQ70"/>
<evidence type="ECO:0000259" key="16">
    <source>
        <dbReference type="PROSITE" id="PS51873"/>
    </source>
</evidence>
<dbReference type="InterPro" id="IPR044066">
    <property type="entry name" value="TRIAD_supradom"/>
</dbReference>
<comment type="caution">
    <text evidence="17">The sequence shown here is derived from an EMBL/GenBank/DDBJ whole genome shotgun (WGS) entry which is preliminary data.</text>
</comment>
<dbReference type="Proteomes" id="UP000652761">
    <property type="component" value="Unassembled WGS sequence"/>
</dbReference>
<dbReference type="Pfam" id="PF01485">
    <property type="entry name" value="IBR"/>
    <property type="match status" value="2"/>
</dbReference>
<dbReference type="Gene3D" id="1.20.120.1750">
    <property type="match status" value="1"/>
</dbReference>
<evidence type="ECO:0000256" key="14">
    <source>
        <dbReference type="SAM" id="MobiDB-lite"/>
    </source>
</evidence>
<keyword evidence="9 12" id="KW-0863">Zinc-finger</keyword>
<dbReference type="Pfam" id="PF00097">
    <property type="entry name" value="zf-C3HC4"/>
    <property type="match status" value="1"/>
</dbReference>
<evidence type="ECO:0000259" key="15">
    <source>
        <dbReference type="PROSITE" id="PS50089"/>
    </source>
</evidence>
<dbReference type="PROSITE" id="PS00518">
    <property type="entry name" value="ZF_RING_1"/>
    <property type="match status" value="1"/>
</dbReference>
<dbReference type="Pfam" id="PF13456">
    <property type="entry name" value="RVT_3"/>
    <property type="match status" value="1"/>
</dbReference>
<dbReference type="GO" id="GO:0003676">
    <property type="term" value="F:nucleic acid binding"/>
    <property type="evidence" value="ECO:0007669"/>
    <property type="project" value="InterPro"/>
</dbReference>
<dbReference type="FunFam" id="3.30.40.10:FF:000230">
    <property type="entry name" value="RBR-type E3 ubiquitin transferase"/>
    <property type="match status" value="1"/>
</dbReference>
<sequence>MEDEMTDLDLSAHRQRQELMAAAQTESDLELAFHLQMEETMAASLVLHPSSSALPLPAPPHHPTGGDGDDHNEVSVMRVQDMELERFQQERRDNEQCREEMRRLTEELRRQAHDERFARDLLRIPDDEWEDTGDWFERPMKEGFGEGEEPFKLYFKGLCEPMIEHDGNYISAVGVAICNPQGKVVLKIQKPTLGPQVSRKIVETEALIEGLRAVLSLGIKNVDVFFQHTALYHHITGKWAVKQHKLADIVNQALALQQKLEACRMFLLPRCDMQFVFGLARDAIDTQLMKAAEHKGKGPLKETCRICLEDTDLPSMFEVDGCLHRFCFSCMKQHVEVKLLDGSIPGCPYDGCNTRLNVESSTKFLTPKLAEIMSERVIEASIPPAEKVYCPYPKCSALMSRSETIHPEQGSSSRQTSYNYNEHGLRKCIKCNGLFCITCKVPWHFGLSCYDYKIRNPYPRAEDAKFQSLANRNTWRQCIKCNHMIELLSGCFHMTCRCGYEFCYTCGAAWKDKKRTCRCPLWRNENILDEEVFEDDENYRDYEIDDAHQYRFY</sequence>
<evidence type="ECO:0000256" key="9">
    <source>
        <dbReference type="ARBA" id="ARBA00022771"/>
    </source>
</evidence>
<dbReference type="EC" id="2.3.2.31" evidence="5"/>
<evidence type="ECO:0000256" key="2">
    <source>
        <dbReference type="ARBA" id="ARBA00001947"/>
    </source>
</evidence>
<evidence type="ECO:0000256" key="11">
    <source>
        <dbReference type="ARBA" id="ARBA00022833"/>
    </source>
</evidence>
<dbReference type="OrthoDB" id="9977870at2759"/>
<dbReference type="FunFam" id="3.30.420.10:FF:000076">
    <property type="entry name" value="RBR-type E3 ubiquitin transferase"/>
    <property type="match status" value="1"/>
</dbReference>
<dbReference type="InterPro" id="IPR031127">
    <property type="entry name" value="E3_UB_ligase_RBR"/>
</dbReference>
<evidence type="ECO:0000256" key="8">
    <source>
        <dbReference type="ARBA" id="ARBA00022737"/>
    </source>
</evidence>
<dbReference type="EMBL" id="NMUH01002145">
    <property type="protein sequence ID" value="MQL98125.1"/>
    <property type="molecule type" value="Genomic_DNA"/>
</dbReference>
<dbReference type="InterPro" id="IPR001841">
    <property type="entry name" value="Znf_RING"/>
</dbReference>
<dbReference type="PROSITE" id="PS50089">
    <property type="entry name" value="ZF_RING_2"/>
    <property type="match status" value="1"/>
</dbReference>
<keyword evidence="11" id="KW-0862">Zinc</keyword>
<feature type="domain" description="RING-type" evidence="15">
    <location>
        <begin position="304"/>
        <end position="350"/>
    </location>
</feature>
<dbReference type="SMART" id="SM00184">
    <property type="entry name" value="RING"/>
    <property type="match status" value="1"/>
</dbReference>
<proteinExistence type="inferred from homology"/>
<dbReference type="PANTHER" id="PTHR11685">
    <property type="entry name" value="RBR FAMILY RING FINGER AND IBR DOMAIN-CONTAINING"/>
    <property type="match status" value="1"/>
</dbReference>
<name>A0A843VQ70_COLES</name>
<evidence type="ECO:0000256" key="6">
    <source>
        <dbReference type="ARBA" id="ARBA00022679"/>
    </source>
</evidence>
<feature type="region of interest" description="Disordered" evidence="14">
    <location>
        <begin position="52"/>
        <end position="71"/>
    </location>
</feature>
<keyword evidence="6" id="KW-0808">Transferase</keyword>
<dbReference type="SMART" id="SM00647">
    <property type="entry name" value="IBR"/>
    <property type="match status" value="2"/>
</dbReference>